<evidence type="ECO:0000313" key="1">
    <source>
        <dbReference type="EMBL" id="REC61025.1"/>
    </source>
</evidence>
<name>A0A3D9C577_9FLAO</name>
<organism evidence="1 2">
    <name type="scientific">Chryseobacterium pennae</name>
    <dbReference type="NCBI Taxonomy" id="2258962"/>
    <lineage>
        <taxon>Bacteria</taxon>
        <taxon>Pseudomonadati</taxon>
        <taxon>Bacteroidota</taxon>
        <taxon>Flavobacteriia</taxon>
        <taxon>Flavobacteriales</taxon>
        <taxon>Weeksellaceae</taxon>
        <taxon>Chryseobacterium group</taxon>
        <taxon>Chryseobacterium</taxon>
    </lineage>
</organism>
<gene>
    <name evidence="1" type="ORF">DRF65_17310</name>
</gene>
<evidence type="ECO:0000313" key="2">
    <source>
        <dbReference type="Proteomes" id="UP000256686"/>
    </source>
</evidence>
<accession>A0A3D9C577</accession>
<protein>
    <submittedName>
        <fullName evidence="1">Uncharacterized protein</fullName>
    </submittedName>
</protein>
<dbReference type="AlphaFoldDB" id="A0A3D9C577"/>
<keyword evidence="2" id="KW-1185">Reference proteome</keyword>
<dbReference type="EMBL" id="QNVT01000018">
    <property type="protein sequence ID" value="REC61025.1"/>
    <property type="molecule type" value="Genomic_DNA"/>
</dbReference>
<comment type="caution">
    <text evidence="1">The sequence shown here is derived from an EMBL/GenBank/DDBJ whole genome shotgun (WGS) entry which is preliminary data.</text>
</comment>
<sequence length="60" mass="6833">IQWGGFFEAAPLYYQDLLRAITKLFYSIQAILLLPWTQSAPFGTSRYHVTRACIIIPASN</sequence>
<dbReference type="Proteomes" id="UP000256686">
    <property type="component" value="Unassembled WGS sequence"/>
</dbReference>
<dbReference type="RefSeq" id="WP_228438773.1">
    <property type="nucleotide sequence ID" value="NZ_QNVT01000018.1"/>
</dbReference>
<proteinExistence type="predicted"/>
<feature type="non-terminal residue" evidence="1">
    <location>
        <position position="1"/>
    </location>
</feature>
<reference evidence="2" key="1">
    <citation type="submission" date="2018-06" db="EMBL/GenBank/DDBJ databases">
        <authorList>
            <person name="Lum Nde A."/>
            <person name="Hugo C."/>
        </authorList>
    </citation>
    <scope>NUCLEOTIDE SEQUENCE [LARGE SCALE GENOMIC DNA]</scope>
    <source>
        <strain evidence="2">1_F178</strain>
    </source>
</reference>